<proteinExistence type="predicted"/>
<dbReference type="Proteomes" id="UP001145050">
    <property type="component" value="Unassembled WGS sequence"/>
</dbReference>
<dbReference type="EMBL" id="JAMQKB010000004">
    <property type="protein sequence ID" value="MDC3424178.1"/>
    <property type="molecule type" value="Genomic_DNA"/>
</dbReference>
<reference evidence="2" key="1">
    <citation type="submission" date="2022-06" db="EMBL/GenBank/DDBJ databases">
        <title>Aquibacillus sp. a new bacterium isolated from soil saline samples.</title>
        <authorList>
            <person name="Galisteo C."/>
            <person name="De La Haba R."/>
            <person name="Sanchez-Porro C."/>
            <person name="Ventosa A."/>
        </authorList>
    </citation>
    <scope>NUCLEOTIDE SEQUENCE</scope>
    <source>
        <strain evidence="2">3ASR75-11</strain>
    </source>
</reference>
<organism evidence="2 3">
    <name type="scientific">Terrihalobacillus insolitus</name>
    <dbReference type="NCBI Taxonomy" id="2950438"/>
    <lineage>
        <taxon>Bacteria</taxon>
        <taxon>Bacillati</taxon>
        <taxon>Bacillota</taxon>
        <taxon>Bacilli</taxon>
        <taxon>Bacillales</taxon>
        <taxon>Bacillaceae</taxon>
        <taxon>Terrihalobacillus</taxon>
    </lineage>
</organism>
<keyword evidence="3" id="KW-1185">Reference proteome</keyword>
<name>A0A9X4AN54_9BACI</name>
<gene>
    <name evidence="2" type="ORF">NC797_06600</name>
</gene>
<comment type="caution">
    <text evidence="2">The sequence shown here is derived from an EMBL/GenBank/DDBJ whole genome shotgun (WGS) entry which is preliminary data.</text>
</comment>
<dbReference type="AlphaFoldDB" id="A0A9X4AN54"/>
<evidence type="ECO:0000313" key="2">
    <source>
        <dbReference type="EMBL" id="MDC3424178.1"/>
    </source>
</evidence>
<accession>A0A9X4AN54</accession>
<dbReference type="PROSITE" id="PS51186">
    <property type="entry name" value="GNAT"/>
    <property type="match status" value="1"/>
</dbReference>
<evidence type="ECO:0000313" key="3">
    <source>
        <dbReference type="Proteomes" id="UP001145050"/>
    </source>
</evidence>
<protein>
    <recommendedName>
        <fullName evidence="1">N-acetyltransferase domain-containing protein</fullName>
    </recommendedName>
</protein>
<dbReference type="InterPro" id="IPR000182">
    <property type="entry name" value="GNAT_dom"/>
</dbReference>
<feature type="domain" description="N-acetyltransferase" evidence="1">
    <location>
        <begin position="1"/>
        <end position="48"/>
    </location>
</feature>
<evidence type="ECO:0000259" key="1">
    <source>
        <dbReference type="PROSITE" id="PS51186"/>
    </source>
</evidence>
<dbReference type="InterPro" id="IPR016181">
    <property type="entry name" value="Acyl_CoA_acyltransferase"/>
</dbReference>
<sequence length="55" mass="5994">MKQAKNSGFTSLSLSVDPDNPAFRLYEGHGFVKVGINGTSYDMKVNLNKVSDDIS</sequence>
<dbReference type="Gene3D" id="3.40.630.30">
    <property type="match status" value="1"/>
</dbReference>
<dbReference type="GO" id="GO:0016747">
    <property type="term" value="F:acyltransferase activity, transferring groups other than amino-acyl groups"/>
    <property type="evidence" value="ECO:0007669"/>
    <property type="project" value="InterPro"/>
</dbReference>
<dbReference type="SUPFAM" id="SSF55729">
    <property type="entry name" value="Acyl-CoA N-acyltransferases (Nat)"/>
    <property type="match status" value="1"/>
</dbReference>